<comment type="similarity">
    <text evidence="2">Belongs to the GSP F family.</text>
</comment>
<feature type="domain" description="Type II secretion system protein GspF" evidence="8">
    <location>
        <begin position="53"/>
        <end position="176"/>
    </location>
</feature>
<dbReference type="EMBL" id="JACQCR010000007">
    <property type="protein sequence ID" value="MBI3630785.1"/>
    <property type="molecule type" value="Genomic_DNA"/>
</dbReference>
<dbReference type="AlphaFoldDB" id="A0A932QXS3"/>
<feature type="transmembrane region" description="Helical" evidence="7">
    <location>
        <begin position="149"/>
        <end position="175"/>
    </location>
</feature>
<evidence type="ECO:0000256" key="2">
    <source>
        <dbReference type="ARBA" id="ARBA00005745"/>
    </source>
</evidence>
<feature type="transmembrane region" description="Helical" evidence="7">
    <location>
        <begin position="361"/>
        <end position="384"/>
    </location>
</feature>
<evidence type="ECO:0000259" key="8">
    <source>
        <dbReference type="Pfam" id="PF00482"/>
    </source>
</evidence>
<dbReference type="InterPro" id="IPR018076">
    <property type="entry name" value="T2SS_GspF_dom"/>
</dbReference>
<keyword evidence="5 7" id="KW-1133">Transmembrane helix</keyword>
<feature type="transmembrane region" description="Helical" evidence="7">
    <location>
        <begin position="195"/>
        <end position="225"/>
    </location>
</feature>
<accession>A0A932QXS3</accession>
<dbReference type="PANTHER" id="PTHR30012">
    <property type="entry name" value="GENERAL SECRETION PATHWAY PROTEIN"/>
    <property type="match status" value="1"/>
</dbReference>
<evidence type="ECO:0000313" key="9">
    <source>
        <dbReference type="EMBL" id="MBI3630785.1"/>
    </source>
</evidence>
<dbReference type="GO" id="GO:0005886">
    <property type="term" value="C:plasma membrane"/>
    <property type="evidence" value="ECO:0007669"/>
    <property type="project" value="UniProtKB-SubCell"/>
</dbReference>
<evidence type="ECO:0000256" key="3">
    <source>
        <dbReference type="ARBA" id="ARBA00022475"/>
    </source>
</evidence>
<gene>
    <name evidence="9" type="ORF">HY221_00395</name>
</gene>
<dbReference type="GO" id="GO:0015628">
    <property type="term" value="P:protein secretion by the type II secretion system"/>
    <property type="evidence" value="ECO:0007669"/>
    <property type="project" value="TreeGrafter"/>
</dbReference>
<protein>
    <submittedName>
        <fullName evidence="9">Type II secretion system F family protein</fullName>
    </submittedName>
</protein>
<name>A0A932QXS3_9BACT</name>
<proteinExistence type="inferred from homology"/>
<feature type="domain" description="Type II secretion system protein GspF" evidence="8">
    <location>
        <begin position="258"/>
        <end position="380"/>
    </location>
</feature>
<dbReference type="Proteomes" id="UP000753196">
    <property type="component" value="Unassembled WGS sequence"/>
</dbReference>
<organism evidence="9 10">
    <name type="scientific">Candidatus Sungiibacteriota bacterium</name>
    <dbReference type="NCBI Taxonomy" id="2750080"/>
    <lineage>
        <taxon>Bacteria</taxon>
        <taxon>Candidatus Sungiibacteriota</taxon>
    </lineage>
</organism>
<keyword evidence="3" id="KW-1003">Cell membrane</keyword>
<evidence type="ECO:0000313" key="10">
    <source>
        <dbReference type="Proteomes" id="UP000753196"/>
    </source>
</evidence>
<keyword evidence="4 7" id="KW-0812">Transmembrane</keyword>
<evidence type="ECO:0000256" key="5">
    <source>
        <dbReference type="ARBA" id="ARBA00022989"/>
    </source>
</evidence>
<comment type="caution">
    <text evidence="9">The sequence shown here is derived from an EMBL/GenBank/DDBJ whole genome shotgun (WGS) entry which is preliminary data.</text>
</comment>
<keyword evidence="6 7" id="KW-0472">Membrane</keyword>
<sequence length="390" mass="43208">MTKTKEAVHRAPPVHVRILKESVASMSRGFHHVRKRLGERSNPGLSIKEQTFFVKRLSFLIKANVPILESLHMLSEQSSSSRYKRVVGKVIVDVSNGQSLAKSLGKFPKTFGTFGINIIKVGESSGTLSQNLDYLAEELRKRQILRRKVMSAFIYPGVITLASVAITAFLVLFLFPKIMPVFTSLHVTLPISTRILIAVTLFLQHWGLVLLGAIAVLVVAFVIALKKSKKFHFIFDVVILRAPLMGGVIRNYNLANLSRTLGLLLKSGLTLSEALPLTADTTHNLVYAKELRDMATSVNRGEQISVHLGKRRFLFADIMAHLIGVGERTGNLSNTLVYIADLYEAEIEDFTKNLSSLIEPILMIVMGIIVGFIAISIITPIYGITQNLHP</sequence>
<dbReference type="PRINTS" id="PR00812">
    <property type="entry name" value="BCTERIALGSPF"/>
</dbReference>
<evidence type="ECO:0000256" key="6">
    <source>
        <dbReference type="ARBA" id="ARBA00023136"/>
    </source>
</evidence>
<dbReference type="InterPro" id="IPR003004">
    <property type="entry name" value="GspF/PilC"/>
</dbReference>
<dbReference type="PANTHER" id="PTHR30012:SF0">
    <property type="entry name" value="TYPE II SECRETION SYSTEM PROTEIN F-RELATED"/>
    <property type="match status" value="1"/>
</dbReference>
<comment type="subcellular location">
    <subcellularLocation>
        <location evidence="1">Cell membrane</location>
        <topology evidence="1">Multi-pass membrane protein</topology>
    </subcellularLocation>
</comment>
<dbReference type="InterPro" id="IPR042094">
    <property type="entry name" value="T2SS_GspF_sf"/>
</dbReference>
<evidence type="ECO:0000256" key="1">
    <source>
        <dbReference type="ARBA" id="ARBA00004651"/>
    </source>
</evidence>
<evidence type="ECO:0000256" key="7">
    <source>
        <dbReference type="SAM" id="Phobius"/>
    </source>
</evidence>
<dbReference type="Gene3D" id="1.20.81.30">
    <property type="entry name" value="Type II secretion system (T2SS), domain F"/>
    <property type="match status" value="2"/>
</dbReference>
<reference evidence="9" key="1">
    <citation type="submission" date="2020-07" db="EMBL/GenBank/DDBJ databases">
        <title>Huge and variable diversity of episymbiotic CPR bacteria and DPANN archaea in groundwater ecosystems.</title>
        <authorList>
            <person name="He C.Y."/>
            <person name="Keren R."/>
            <person name="Whittaker M."/>
            <person name="Farag I.F."/>
            <person name="Doudna J."/>
            <person name="Cate J.H.D."/>
            <person name="Banfield J.F."/>
        </authorList>
    </citation>
    <scope>NUCLEOTIDE SEQUENCE</scope>
    <source>
        <strain evidence="9">NC_groundwater_973_Pr1_S-0.2um_54_13</strain>
    </source>
</reference>
<evidence type="ECO:0000256" key="4">
    <source>
        <dbReference type="ARBA" id="ARBA00022692"/>
    </source>
</evidence>
<dbReference type="Pfam" id="PF00482">
    <property type="entry name" value="T2SSF"/>
    <property type="match status" value="2"/>
</dbReference>